<evidence type="ECO:0000256" key="1">
    <source>
        <dbReference type="ARBA" id="ARBA00023157"/>
    </source>
</evidence>
<sequence>MLWSALLCGLYLVAGVLKADIARAQAVYRREDARCLPWVPCERGLDGEILMEKNQIESTDSSPSTVPEEAHILDDVTRSDLDDTDIDGNFTLVHLGGDPTFQPPSALHLSSRSDAEAPHETELDIRLTADNENQKAEDATATSTVATNENLTEVNVFFERSEESDKLQTRPQGRTMEAFSLDELNAQASSPYRPLHPKLPFPPISDNYTETYAKSYFDPLNGETEICECRRVRKLSHLLTVGVPEDEMIAISSTTRKPGSIITRRPKIPIRICTQNRIRVPCHPNPGKATVDSESIHNTIKQTSSTESERLRRPIHDQGKIQIIRSPPIYRPHSTEEIEVGHIRIRQPVQQEHIIHSKRTTPLPRFPVIPVIPDRGPTIHSDFDLIQNPKQVIVSKGGTHIPVLKPSQIHAGGSIIVTNSEKALKSEDELCILLKRMFATQLKKHESGTVTGEQIYKYLLPYRHIDGSYETHGRPIHHIGETIYHKRLPPAIGIDSDDLFELQQPRTHVRWQKKPESWPENVREDTVMKRIVGIDGGHAKGDADIFITKASVEDPETYHGPTRIGGGDKTLWRSVPKQSVYQESWTSGPYAIAVQRQRQSATVHEHPLNEEAVMESRQTKDDTGTTLAIKQEETDPTVISSEDMRLNEPGCGQLMTLRSQIVNREPAPEERFPWLINLRIVRGSQFICTASLITRRFLLTAAHCILQGGMFPSSIEAGYGSVNKKQAHYVTVSSFKLHPLYSRVPFEKHDIALLQLAHRLDRELARPICVSEQAIAAANGANFENVEKELATVAGWGDDKTTGGKSLAILRYGKVDIVPSAECVKFSKLAQVGFEKNLQICTLGNGTDNCLQGDSGSPIMVLRGSKSGLTFPEGPMEQRGIVSFGFSCASPTPTVATRVDYYINWIRSSLQEWSSDPEVYTFEKPALSYEPSAVEVARKSPKQSDLTAERTR</sequence>
<dbReference type="SMART" id="SM00020">
    <property type="entry name" value="Tryp_SPc"/>
    <property type="match status" value="1"/>
</dbReference>
<keyword evidence="1" id="KW-1015">Disulfide bond</keyword>
<dbReference type="CDD" id="cd00190">
    <property type="entry name" value="Tryp_SPc"/>
    <property type="match status" value="1"/>
</dbReference>
<dbReference type="InterPro" id="IPR001314">
    <property type="entry name" value="Peptidase_S1A"/>
</dbReference>
<evidence type="ECO:0000313" key="7">
    <source>
        <dbReference type="Proteomes" id="UP000594260"/>
    </source>
</evidence>
<organism evidence="6 7">
    <name type="scientific">Varroa destructor</name>
    <name type="common">Honeybee mite</name>
    <dbReference type="NCBI Taxonomy" id="109461"/>
    <lineage>
        <taxon>Eukaryota</taxon>
        <taxon>Metazoa</taxon>
        <taxon>Ecdysozoa</taxon>
        <taxon>Arthropoda</taxon>
        <taxon>Chelicerata</taxon>
        <taxon>Arachnida</taxon>
        <taxon>Acari</taxon>
        <taxon>Parasitiformes</taxon>
        <taxon>Mesostigmata</taxon>
        <taxon>Gamasina</taxon>
        <taxon>Dermanyssoidea</taxon>
        <taxon>Varroidae</taxon>
        <taxon>Varroa</taxon>
    </lineage>
</organism>
<reference evidence="6" key="1">
    <citation type="submission" date="2021-01" db="UniProtKB">
        <authorList>
            <consortium name="EnsemblMetazoa"/>
        </authorList>
    </citation>
    <scope>IDENTIFICATION</scope>
</reference>
<feature type="chain" id="PRO_5029865347" description="Peptidase S1 domain-containing protein" evidence="4">
    <location>
        <begin position="19"/>
        <end position="952"/>
    </location>
</feature>
<dbReference type="OrthoDB" id="6424634at2759"/>
<dbReference type="GeneID" id="111250398"/>
<dbReference type="InParanoid" id="A0A7M7MH03"/>
<dbReference type="GO" id="GO:0004252">
    <property type="term" value="F:serine-type endopeptidase activity"/>
    <property type="evidence" value="ECO:0007669"/>
    <property type="project" value="InterPro"/>
</dbReference>
<dbReference type="AlphaFoldDB" id="A0A7M7MH03"/>
<evidence type="ECO:0000256" key="3">
    <source>
        <dbReference type="SAM" id="MobiDB-lite"/>
    </source>
</evidence>
<dbReference type="PRINTS" id="PR00722">
    <property type="entry name" value="CHYMOTRYPSIN"/>
</dbReference>
<keyword evidence="4" id="KW-0732">Signal</keyword>
<dbReference type="PROSITE" id="PS00134">
    <property type="entry name" value="TRYPSIN_HIS"/>
    <property type="match status" value="1"/>
</dbReference>
<accession>A0A7M7MH03</accession>
<keyword evidence="7" id="KW-1185">Reference proteome</keyword>
<dbReference type="InterPro" id="IPR051487">
    <property type="entry name" value="Ser/Thr_Proteases_Immune/Dev"/>
</dbReference>
<dbReference type="InterPro" id="IPR043504">
    <property type="entry name" value="Peptidase_S1_PA_chymotrypsin"/>
</dbReference>
<dbReference type="GO" id="GO:0006508">
    <property type="term" value="P:proteolysis"/>
    <property type="evidence" value="ECO:0007669"/>
    <property type="project" value="InterPro"/>
</dbReference>
<dbReference type="RefSeq" id="XP_022661341.1">
    <property type="nucleotide sequence ID" value="XM_022805606.1"/>
</dbReference>
<dbReference type="InterPro" id="IPR018114">
    <property type="entry name" value="TRYPSIN_HIS"/>
</dbReference>
<dbReference type="SUPFAM" id="SSF50494">
    <property type="entry name" value="Trypsin-like serine proteases"/>
    <property type="match status" value="1"/>
</dbReference>
<feature type="domain" description="Peptidase S1" evidence="5">
    <location>
        <begin position="661"/>
        <end position="911"/>
    </location>
</feature>
<name>A0A7M7MH03_VARDE</name>
<evidence type="ECO:0000256" key="2">
    <source>
        <dbReference type="ARBA" id="ARBA00024195"/>
    </source>
</evidence>
<evidence type="ECO:0000313" key="6">
    <source>
        <dbReference type="EnsemblMetazoa" id="XP_022661341"/>
    </source>
</evidence>
<dbReference type="PROSITE" id="PS50240">
    <property type="entry name" value="TRYPSIN_DOM"/>
    <property type="match status" value="1"/>
</dbReference>
<feature type="signal peptide" evidence="4">
    <location>
        <begin position="1"/>
        <end position="18"/>
    </location>
</feature>
<dbReference type="EnsemblMetazoa" id="XM_022805606">
    <property type="protein sequence ID" value="XP_022661341"/>
    <property type="gene ID" value="LOC111250398"/>
</dbReference>
<dbReference type="Proteomes" id="UP000594260">
    <property type="component" value="Unplaced"/>
</dbReference>
<evidence type="ECO:0000259" key="5">
    <source>
        <dbReference type="PROSITE" id="PS50240"/>
    </source>
</evidence>
<protein>
    <recommendedName>
        <fullName evidence="5">Peptidase S1 domain-containing protein</fullName>
    </recommendedName>
</protein>
<dbReference type="PANTHER" id="PTHR24256">
    <property type="entry name" value="TRYPTASE-RELATED"/>
    <property type="match status" value="1"/>
</dbReference>
<evidence type="ECO:0000256" key="4">
    <source>
        <dbReference type="SAM" id="SignalP"/>
    </source>
</evidence>
<dbReference type="Gene3D" id="2.40.10.10">
    <property type="entry name" value="Trypsin-like serine proteases"/>
    <property type="match status" value="1"/>
</dbReference>
<dbReference type="InterPro" id="IPR009003">
    <property type="entry name" value="Peptidase_S1_PA"/>
</dbReference>
<proteinExistence type="inferred from homology"/>
<dbReference type="KEGG" id="vde:111250398"/>
<comment type="similarity">
    <text evidence="2">Belongs to the peptidase S1 family. CLIP subfamily.</text>
</comment>
<dbReference type="Pfam" id="PF00089">
    <property type="entry name" value="Trypsin"/>
    <property type="match status" value="1"/>
</dbReference>
<feature type="region of interest" description="Disordered" evidence="3">
    <location>
        <begin position="933"/>
        <end position="952"/>
    </location>
</feature>
<dbReference type="InterPro" id="IPR001254">
    <property type="entry name" value="Trypsin_dom"/>
</dbReference>